<keyword evidence="2 17" id="KW-0723">Serine/threonine-protein kinase</keyword>
<dbReference type="SUPFAM" id="SSF51110">
    <property type="entry name" value="alpha-D-mannose-specific plant lectins"/>
    <property type="match status" value="1"/>
</dbReference>
<evidence type="ECO:0000256" key="4">
    <source>
        <dbReference type="ARBA" id="ARBA00022679"/>
    </source>
</evidence>
<reference evidence="22" key="1">
    <citation type="submission" date="2023-07" db="EMBL/GenBank/DDBJ databases">
        <title>draft genome sequence of fig (Ficus carica).</title>
        <authorList>
            <person name="Takahashi T."/>
            <person name="Nishimura K."/>
        </authorList>
    </citation>
    <scope>NUCLEOTIDE SEQUENCE</scope>
</reference>
<keyword evidence="8 17" id="KW-0418">Kinase</keyword>
<dbReference type="EMBL" id="BTGU01000001">
    <property type="protein sequence ID" value="GMN26551.1"/>
    <property type="molecule type" value="Genomic_DNA"/>
</dbReference>
<evidence type="ECO:0000256" key="14">
    <source>
        <dbReference type="ARBA" id="ARBA00023180"/>
    </source>
</evidence>
<comment type="caution">
    <text evidence="22">The sequence shown here is derived from an EMBL/GenBank/DDBJ whole genome shotgun (WGS) entry which is preliminary data.</text>
</comment>
<evidence type="ECO:0000256" key="16">
    <source>
        <dbReference type="ARBA" id="ARBA00048679"/>
    </source>
</evidence>
<keyword evidence="5 18" id="KW-0812">Transmembrane</keyword>
<dbReference type="PROSITE" id="PS50011">
    <property type="entry name" value="PROTEIN_KINASE_DOM"/>
    <property type="match status" value="1"/>
</dbReference>
<protein>
    <recommendedName>
        <fullName evidence="17">Receptor-like serine/threonine-protein kinase</fullName>
        <ecNumber evidence="17">2.7.11.1</ecNumber>
    </recommendedName>
</protein>
<evidence type="ECO:0000256" key="13">
    <source>
        <dbReference type="ARBA" id="ARBA00023170"/>
    </source>
</evidence>
<dbReference type="InterPro" id="IPR011009">
    <property type="entry name" value="Kinase-like_dom_sf"/>
</dbReference>
<dbReference type="Pfam" id="PF00069">
    <property type="entry name" value="Pkinase"/>
    <property type="match status" value="1"/>
</dbReference>
<dbReference type="SMART" id="SM00108">
    <property type="entry name" value="B_lectin"/>
    <property type="match status" value="1"/>
</dbReference>
<feature type="signal peptide" evidence="19">
    <location>
        <begin position="1"/>
        <end position="24"/>
    </location>
</feature>
<dbReference type="Proteomes" id="UP001187192">
    <property type="component" value="Unassembled WGS sequence"/>
</dbReference>
<dbReference type="FunFam" id="2.90.10.30:FF:000001">
    <property type="entry name" value="Serine/threonine-protein kinase"/>
    <property type="match status" value="1"/>
</dbReference>
<evidence type="ECO:0000313" key="22">
    <source>
        <dbReference type="EMBL" id="GMN26551.1"/>
    </source>
</evidence>
<accession>A0AA87ZFF3</accession>
<dbReference type="SUPFAM" id="SSF56112">
    <property type="entry name" value="Protein kinase-like (PK-like)"/>
    <property type="match status" value="1"/>
</dbReference>
<dbReference type="InterPro" id="IPR008271">
    <property type="entry name" value="Ser/Thr_kinase_AS"/>
</dbReference>
<keyword evidence="9 17" id="KW-0067">ATP-binding</keyword>
<dbReference type="AlphaFoldDB" id="A0AA87ZFF3"/>
<evidence type="ECO:0000256" key="2">
    <source>
        <dbReference type="ARBA" id="ARBA00022527"/>
    </source>
</evidence>
<evidence type="ECO:0000256" key="10">
    <source>
        <dbReference type="ARBA" id="ARBA00022989"/>
    </source>
</evidence>
<keyword evidence="14" id="KW-0325">Glycoprotein</keyword>
<keyword evidence="10 18" id="KW-1133">Transmembrane helix</keyword>
<dbReference type="PROSITE" id="PS00108">
    <property type="entry name" value="PROTEIN_KINASE_ST"/>
    <property type="match status" value="1"/>
</dbReference>
<dbReference type="GO" id="GO:0016020">
    <property type="term" value="C:membrane"/>
    <property type="evidence" value="ECO:0007669"/>
    <property type="project" value="UniProtKB-SubCell"/>
</dbReference>
<evidence type="ECO:0000256" key="6">
    <source>
        <dbReference type="ARBA" id="ARBA00022729"/>
    </source>
</evidence>
<keyword evidence="13" id="KW-0675">Receptor</keyword>
<dbReference type="InterPro" id="IPR001480">
    <property type="entry name" value="Bulb-type_lectin_dom"/>
</dbReference>
<evidence type="ECO:0000256" key="18">
    <source>
        <dbReference type="SAM" id="Phobius"/>
    </source>
</evidence>
<evidence type="ECO:0000256" key="8">
    <source>
        <dbReference type="ARBA" id="ARBA00022777"/>
    </source>
</evidence>
<dbReference type="InterPro" id="IPR000719">
    <property type="entry name" value="Prot_kinase_dom"/>
</dbReference>
<evidence type="ECO:0000256" key="19">
    <source>
        <dbReference type="SAM" id="SignalP"/>
    </source>
</evidence>
<gene>
    <name evidence="22" type="ORF">TIFTF001_001337</name>
</gene>
<comment type="catalytic activity">
    <reaction evidence="15 17">
        <text>L-threonyl-[protein] + ATP = O-phospho-L-threonyl-[protein] + ADP + H(+)</text>
        <dbReference type="Rhea" id="RHEA:46608"/>
        <dbReference type="Rhea" id="RHEA-COMP:11060"/>
        <dbReference type="Rhea" id="RHEA-COMP:11605"/>
        <dbReference type="ChEBI" id="CHEBI:15378"/>
        <dbReference type="ChEBI" id="CHEBI:30013"/>
        <dbReference type="ChEBI" id="CHEBI:30616"/>
        <dbReference type="ChEBI" id="CHEBI:61977"/>
        <dbReference type="ChEBI" id="CHEBI:456216"/>
        <dbReference type="EC" id="2.7.11.1"/>
    </reaction>
</comment>
<evidence type="ECO:0000256" key="12">
    <source>
        <dbReference type="ARBA" id="ARBA00023157"/>
    </source>
</evidence>
<dbReference type="GO" id="GO:0004674">
    <property type="term" value="F:protein serine/threonine kinase activity"/>
    <property type="evidence" value="ECO:0007669"/>
    <property type="project" value="UniProtKB-KW"/>
</dbReference>
<evidence type="ECO:0000256" key="17">
    <source>
        <dbReference type="PIRNR" id="PIRNR000641"/>
    </source>
</evidence>
<dbReference type="PIRSF" id="PIRSF000641">
    <property type="entry name" value="SRK"/>
    <property type="match status" value="1"/>
</dbReference>
<dbReference type="PANTHER" id="PTHR47976:SF108">
    <property type="entry name" value="G-TYPE LECTIN S-RECEPTOR-LIKE SERINE_THREONINE-PROTEIN KINASE LECRK1"/>
    <property type="match status" value="1"/>
</dbReference>
<evidence type="ECO:0000256" key="1">
    <source>
        <dbReference type="ARBA" id="ARBA00004167"/>
    </source>
</evidence>
<dbReference type="Gene3D" id="3.30.200.20">
    <property type="entry name" value="Phosphorylase Kinase, domain 1"/>
    <property type="match status" value="1"/>
</dbReference>
<dbReference type="InterPro" id="IPR051343">
    <property type="entry name" value="G-type_lectin_kinases/EP1-like"/>
</dbReference>
<dbReference type="Gene3D" id="2.90.10.10">
    <property type="entry name" value="Bulb-type lectin domain"/>
    <property type="match status" value="2"/>
</dbReference>
<evidence type="ECO:0000256" key="5">
    <source>
        <dbReference type="ARBA" id="ARBA00022692"/>
    </source>
</evidence>
<feature type="transmembrane region" description="Helical" evidence="18">
    <location>
        <begin position="449"/>
        <end position="475"/>
    </location>
</feature>
<keyword evidence="4 17" id="KW-0808">Transferase</keyword>
<dbReference type="FunFam" id="1.10.510.10:FF:000237">
    <property type="entry name" value="G-type lectin S-receptor-like serine/threonine-protein kinase"/>
    <property type="match status" value="1"/>
</dbReference>
<comment type="catalytic activity">
    <reaction evidence="16 17">
        <text>L-seryl-[protein] + ATP = O-phospho-L-seryl-[protein] + ADP + H(+)</text>
        <dbReference type="Rhea" id="RHEA:17989"/>
        <dbReference type="Rhea" id="RHEA-COMP:9863"/>
        <dbReference type="Rhea" id="RHEA-COMP:11604"/>
        <dbReference type="ChEBI" id="CHEBI:15378"/>
        <dbReference type="ChEBI" id="CHEBI:29999"/>
        <dbReference type="ChEBI" id="CHEBI:30616"/>
        <dbReference type="ChEBI" id="CHEBI:83421"/>
        <dbReference type="ChEBI" id="CHEBI:456216"/>
        <dbReference type="EC" id="2.7.11.1"/>
    </reaction>
</comment>
<keyword evidence="12" id="KW-1015">Disulfide bond</keyword>
<evidence type="ECO:0000256" key="11">
    <source>
        <dbReference type="ARBA" id="ARBA00023136"/>
    </source>
</evidence>
<comment type="similarity">
    <text evidence="17">Belongs to the protein kinase superfamily. Ser/Thr protein kinase family.</text>
</comment>
<evidence type="ECO:0000313" key="23">
    <source>
        <dbReference type="Proteomes" id="UP001187192"/>
    </source>
</evidence>
<dbReference type="CDD" id="cd00028">
    <property type="entry name" value="B_lectin"/>
    <property type="match status" value="1"/>
</dbReference>
<keyword evidence="6 19" id="KW-0732">Signal</keyword>
<dbReference type="SMART" id="SM00220">
    <property type="entry name" value="S_TKc"/>
    <property type="match status" value="1"/>
</dbReference>
<evidence type="ECO:0000259" key="20">
    <source>
        <dbReference type="PROSITE" id="PS50011"/>
    </source>
</evidence>
<dbReference type="EC" id="2.7.11.1" evidence="17"/>
<dbReference type="FunFam" id="2.90.10.10:FF:000013">
    <property type="entry name" value="G-type lectin S-receptor-like serine/threonine-protein kinase LECRK1"/>
    <property type="match status" value="1"/>
</dbReference>
<evidence type="ECO:0000256" key="3">
    <source>
        <dbReference type="ARBA" id="ARBA00022536"/>
    </source>
</evidence>
<dbReference type="PANTHER" id="PTHR47976">
    <property type="entry name" value="G-TYPE LECTIN S-RECEPTOR-LIKE SERINE/THREONINE-PROTEIN KINASE SD2-5"/>
    <property type="match status" value="1"/>
</dbReference>
<dbReference type="Gene3D" id="1.10.510.10">
    <property type="entry name" value="Transferase(Phosphotransferase) domain 1"/>
    <property type="match status" value="1"/>
</dbReference>
<evidence type="ECO:0000256" key="7">
    <source>
        <dbReference type="ARBA" id="ARBA00022741"/>
    </source>
</evidence>
<dbReference type="CDD" id="cd01098">
    <property type="entry name" value="PAN_AP_plant"/>
    <property type="match status" value="1"/>
</dbReference>
<dbReference type="PROSITE" id="PS50927">
    <property type="entry name" value="BULB_LECTIN"/>
    <property type="match status" value="1"/>
</dbReference>
<feature type="domain" description="Bulb-type lectin" evidence="21">
    <location>
        <begin position="21"/>
        <end position="147"/>
    </location>
</feature>
<evidence type="ECO:0000256" key="15">
    <source>
        <dbReference type="ARBA" id="ARBA00047899"/>
    </source>
</evidence>
<dbReference type="InterPro" id="IPR036426">
    <property type="entry name" value="Bulb-type_lectin_dom_sf"/>
</dbReference>
<evidence type="ECO:0000259" key="21">
    <source>
        <dbReference type="PROSITE" id="PS50927"/>
    </source>
</evidence>
<evidence type="ECO:0000256" key="9">
    <source>
        <dbReference type="ARBA" id="ARBA00022840"/>
    </source>
</evidence>
<organism evidence="22 23">
    <name type="scientific">Ficus carica</name>
    <name type="common">Common fig</name>
    <dbReference type="NCBI Taxonomy" id="3494"/>
    <lineage>
        <taxon>Eukaryota</taxon>
        <taxon>Viridiplantae</taxon>
        <taxon>Streptophyta</taxon>
        <taxon>Embryophyta</taxon>
        <taxon>Tracheophyta</taxon>
        <taxon>Spermatophyta</taxon>
        <taxon>Magnoliopsida</taxon>
        <taxon>eudicotyledons</taxon>
        <taxon>Gunneridae</taxon>
        <taxon>Pentapetalae</taxon>
        <taxon>rosids</taxon>
        <taxon>fabids</taxon>
        <taxon>Rosales</taxon>
        <taxon>Moraceae</taxon>
        <taxon>Ficeae</taxon>
        <taxon>Ficus</taxon>
    </lineage>
</organism>
<dbReference type="InterPro" id="IPR024171">
    <property type="entry name" value="SRK-like_kinase"/>
</dbReference>
<dbReference type="GO" id="GO:0005524">
    <property type="term" value="F:ATP binding"/>
    <property type="evidence" value="ECO:0007669"/>
    <property type="project" value="UniProtKB-KW"/>
</dbReference>
<keyword evidence="3" id="KW-0245">EGF-like domain</keyword>
<keyword evidence="7 17" id="KW-0547">Nucleotide-binding</keyword>
<keyword evidence="23" id="KW-1185">Reference proteome</keyword>
<feature type="chain" id="PRO_5041704458" description="Receptor-like serine/threonine-protein kinase" evidence="19">
    <location>
        <begin position="25"/>
        <end position="762"/>
    </location>
</feature>
<comment type="subcellular location">
    <subcellularLocation>
        <location evidence="1">Membrane</location>
        <topology evidence="1">Single-pass membrane protein</topology>
    </subcellularLocation>
</comment>
<keyword evidence="11 18" id="KW-0472">Membrane</keyword>
<proteinExistence type="inferred from homology"/>
<sequence>MALSPPHVLCFFVLSLTLISTSTAQTQRNISLGSSLLAVNNNLPWESPSGDFAFGFQKIGQDGFLLAIWFNKIPEKTVVWSANGNNLVQEGSKVELTKLGLILNDPKGNQIWESEISGTGVDHGAMLDTGNFVLANQNSTSLWESFNEPTDTLLPTQTLAGDMKLIARYSEVNYSNGRYRFAVQTNGNLELYTTTFPLDGNNYAYWSSLTEGVGDTVIFNQSGFIFLEAENGTILNMLSSKASSTQDFYQRAILEYDGVFRQYVYPKSSGSSSRGWNMMWTQSSTSIPPNICTSIREDTGGGACGYNSYCILGNDQRPNCYCPNGYTFIDANDEMKGCKPIFEPQSCDEDSRDVDHFDLYSMDNADWPLSDYEHFQGVTEDWCRKACLGDCFCTVAIFRNGECWKKRIPLSNGRIDPSVGGKALIKVRHDNSTSNLSGADSKKKGPSTLVIIGSVLLSSSVFLNVLLLLAAFLAFSHFNKKVKVFRRDRVLTLDDSEILIAVKKLDNVVKEGEKEFKAEVTAIGRTNHKNLVQLIGFCNEGQNRLLVYEFMSNGSLASFLFGTSRPNWDQRVQIALGTARGLAYLHEECSTQIIHCDIKPQNILLDDSYTARISDFGLAKILKTDQTRTTTGIRGTKGYVAPEWFRNMPVTFKVDIYSFGILLLELVCCRKNFELEAEEDMKIVLSDWAYDSYASGTLEFLVENDEAAMEDMKRVKKFVMVAIWCIQEDPSMRPTMKKVVQMLEGTVEVSVPPDPTSFISSL</sequence>
<name>A0AA87ZFF3_FICCA</name>
<feature type="domain" description="Protein kinase" evidence="20">
    <location>
        <begin position="467"/>
        <end position="747"/>
    </location>
</feature>
<dbReference type="Pfam" id="PF01453">
    <property type="entry name" value="B_lectin"/>
    <property type="match status" value="1"/>
</dbReference>